<reference evidence="2" key="3">
    <citation type="submission" date="2025-08" db="UniProtKB">
        <authorList>
            <consortium name="RefSeq"/>
        </authorList>
    </citation>
    <scope>IDENTIFICATION</scope>
    <source>
        <strain evidence="2">NI907</strain>
    </source>
</reference>
<sequence length="115" mass="13076">MEKQSHASFQVIYLARSMFSRPASDTSTSIARFYRVLDKDNHLDVRRLALNQREAHTIVEWTATFLGTRNATKDRMGAQVPLMMHVLATSLNRIEESHAHRAASNTAPLQAQARR</sequence>
<protein>
    <submittedName>
        <fullName evidence="2">Uncharacterized protein</fullName>
    </submittedName>
</protein>
<evidence type="ECO:0000313" key="1">
    <source>
        <dbReference type="Proteomes" id="UP000515153"/>
    </source>
</evidence>
<gene>
    <name evidence="2" type="ORF">PgNI_10199</name>
</gene>
<name>A0A6P8AZH9_PYRGI</name>
<evidence type="ECO:0000313" key="2">
    <source>
        <dbReference type="RefSeq" id="XP_030980308.1"/>
    </source>
</evidence>
<keyword evidence="1" id="KW-1185">Reference proteome</keyword>
<accession>A0A6P8AZH9</accession>
<dbReference type="AlphaFoldDB" id="A0A6P8AZH9"/>
<reference evidence="1 2" key="1">
    <citation type="journal article" date="2019" name="Mol. Biol. Evol.">
        <title>Blast fungal genomes show frequent chromosomal changes, gene gains and losses, and effector gene turnover.</title>
        <authorList>
            <person name="Gomez Luciano L.B."/>
            <person name="Jason Tsai I."/>
            <person name="Chuma I."/>
            <person name="Tosa Y."/>
            <person name="Chen Y.H."/>
            <person name="Li J.Y."/>
            <person name="Li M.Y."/>
            <person name="Jade Lu M.Y."/>
            <person name="Nakayashiki H."/>
            <person name="Li W.H."/>
        </authorList>
    </citation>
    <scope>NUCLEOTIDE SEQUENCE [LARGE SCALE GENOMIC DNA]</scope>
    <source>
        <strain evidence="1 2">NI907</strain>
    </source>
</reference>
<reference evidence="2" key="2">
    <citation type="submission" date="2019-10" db="EMBL/GenBank/DDBJ databases">
        <authorList>
            <consortium name="NCBI Genome Project"/>
        </authorList>
    </citation>
    <scope>NUCLEOTIDE SEQUENCE</scope>
    <source>
        <strain evidence="2">NI907</strain>
    </source>
</reference>
<dbReference type="KEGG" id="pgri:PgNI_10199"/>
<dbReference type="GeneID" id="41965081"/>
<dbReference type="Proteomes" id="UP000515153">
    <property type="component" value="Chromosome VII"/>
</dbReference>
<proteinExistence type="predicted"/>
<dbReference type="RefSeq" id="XP_030980308.1">
    <property type="nucleotide sequence ID" value="XM_031130173.1"/>
</dbReference>
<organism evidence="1 2">
    <name type="scientific">Pyricularia grisea</name>
    <name type="common">Crabgrass-specific blast fungus</name>
    <name type="synonym">Magnaporthe grisea</name>
    <dbReference type="NCBI Taxonomy" id="148305"/>
    <lineage>
        <taxon>Eukaryota</taxon>
        <taxon>Fungi</taxon>
        <taxon>Dikarya</taxon>
        <taxon>Ascomycota</taxon>
        <taxon>Pezizomycotina</taxon>
        <taxon>Sordariomycetes</taxon>
        <taxon>Sordariomycetidae</taxon>
        <taxon>Magnaporthales</taxon>
        <taxon>Pyriculariaceae</taxon>
        <taxon>Pyricularia</taxon>
    </lineage>
</organism>